<dbReference type="EMBL" id="KQ965847">
    <property type="protein sequence ID" value="KXS09853.1"/>
    <property type="molecule type" value="Genomic_DNA"/>
</dbReference>
<keyword evidence="2" id="KW-0677">Repeat</keyword>
<evidence type="ECO:0000313" key="4">
    <source>
        <dbReference type="EMBL" id="KXS09853.1"/>
    </source>
</evidence>
<reference evidence="4 5" key="1">
    <citation type="journal article" date="2015" name="Genome Biol. Evol.">
        <title>Phylogenomic analyses indicate that early fungi evolved digesting cell walls of algal ancestors of land plants.</title>
        <authorList>
            <person name="Chang Y."/>
            <person name="Wang S."/>
            <person name="Sekimoto S."/>
            <person name="Aerts A.L."/>
            <person name="Choi C."/>
            <person name="Clum A."/>
            <person name="LaButti K.M."/>
            <person name="Lindquist E.A."/>
            <person name="Yee Ngan C."/>
            <person name="Ohm R.A."/>
            <person name="Salamov A.A."/>
            <person name="Grigoriev I.V."/>
            <person name="Spatafora J.W."/>
            <person name="Berbee M.L."/>
        </authorList>
    </citation>
    <scope>NUCLEOTIDE SEQUENCE [LARGE SCALE GENOMIC DNA]</scope>
    <source>
        <strain evidence="4 5">JEL478</strain>
    </source>
</reference>
<dbReference type="Pfam" id="PF24681">
    <property type="entry name" value="Kelch_KLHDC2_KLHL20_DRC7"/>
    <property type="match status" value="1"/>
</dbReference>
<feature type="region of interest" description="Disordered" evidence="3">
    <location>
        <begin position="267"/>
        <end position="316"/>
    </location>
</feature>
<organism evidence="4 5">
    <name type="scientific">Gonapodya prolifera (strain JEL478)</name>
    <name type="common">Monoblepharis prolifera</name>
    <dbReference type="NCBI Taxonomy" id="1344416"/>
    <lineage>
        <taxon>Eukaryota</taxon>
        <taxon>Fungi</taxon>
        <taxon>Fungi incertae sedis</taxon>
        <taxon>Chytridiomycota</taxon>
        <taxon>Chytridiomycota incertae sedis</taxon>
        <taxon>Monoblepharidomycetes</taxon>
        <taxon>Monoblepharidales</taxon>
        <taxon>Gonapodyaceae</taxon>
        <taxon>Gonapodya</taxon>
    </lineage>
</organism>
<dbReference type="AlphaFoldDB" id="A0A139A0G1"/>
<keyword evidence="1" id="KW-0880">Kelch repeat</keyword>
<protein>
    <recommendedName>
        <fullName evidence="6">Galactose oxidase</fullName>
    </recommendedName>
</protein>
<evidence type="ECO:0000256" key="1">
    <source>
        <dbReference type="ARBA" id="ARBA00022441"/>
    </source>
</evidence>
<sequence length="436" mass="47875">MIKKLQLTCDAPSPCPRQGHTFTLVSGTSGVTGRGDGAQTHSSSAVLFGGRTDSRPGTSTRNLLDDVWLFSFERGAWTNLTAPASAEHEHETSRPPPTHNHATVWWRTSLIIFGGATRDGYSNDVWELCFDGLADDSETFNRPYWKFWQPSSDHATPSPRAGHTAVPHGDLMIIFGGSQSHPPYATDPPYLNDTWALDVSTRTWRQITTTGPIPPPRNWHSASIVLLAQPDGTDAFVMVVFGGYWWDPTTRTEHYLDDCWSLSLPPRRDAGSSDPASAPNSNSWEWRQLSSQSTDPTHTCTPQPRNRHSSIVIQPQPHPPTTLPFYAIAIHGGNVLVNGTDEFLSDTWIGSLQPDSRSVTWQPPSTVPTPELAPTISHHAVVGGALNPIRGEWVDAQVRGLGVSEERWKRAGAVLLGGEVGPRRRSGDLWVVVYGH</sequence>
<dbReference type="Proteomes" id="UP000070544">
    <property type="component" value="Unassembled WGS sequence"/>
</dbReference>
<feature type="non-terminal residue" evidence="4">
    <location>
        <position position="1"/>
    </location>
</feature>
<dbReference type="PANTHER" id="PTHR46093">
    <property type="entry name" value="ACYL-COA-BINDING DOMAIN-CONTAINING PROTEIN 5"/>
    <property type="match status" value="1"/>
</dbReference>
<dbReference type="Gene3D" id="2.120.10.80">
    <property type="entry name" value="Kelch-type beta propeller"/>
    <property type="match status" value="2"/>
</dbReference>
<evidence type="ECO:0008006" key="6">
    <source>
        <dbReference type="Google" id="ProtNLM"/>
    </source>
</evidence>
<gene>
    <name evidence="4" type="ORF">M427DRAFT_63392</name>
</gene>
<evidence type="ECO:0000256" key="3">
    <source>
        <dbReference type="SAM" id="MobiDB-lite"/>
    </source>
</evidence>
<proteinExistence type="predicted"/>
<feature type="compositionally biased region" description="Polar residues" evidence="3">
    <location>
        <begin position="284"/>
        <end position="313"/>
    </location>
</feature>
<dbReference type="SUPFAM" id="SSF117281">
    <property type="entry name" value="Kelch motif"/>
    <property type="match status" value="1"/>
</dbReference>
<feature type="compositionally biased region" description="Low complexity" evidence="3">
    <location>
        <begin position="272"/>
        <end position="283"/>
    </location>
</feature>
<evidence type="ECO:0000313" key="5">
    <source>
        <dbReference type="Proteomes" id="UP000070544"/>
    </source>
</evidence>
<name>A0A139A0G1_GONPJ</name>
<feature type="region of interest" description="Disordered" evidence="3">
    <location>
        <begin position="32"/>
        <end position="56"/>
    </location>
</feature>
<keyword evidence="5" id="KW-1185">Reference proteome</keyword>
<dbReference type="OrthoDB" id="45365at2759"/>
<dbReference type="InterPro" id="IPR015915">
    <property type="entry name" value="Kelch-typ_b-propeller"/>
</dbReference>
<dbReference type="STRING" id="1344416.A0A139A0G1"/>
<dbReference type="PANTHER" id="PTHR46093:SF3">
    <property type="entry name" value="ACYL-COA-BINDING DOMAIN-CONTAINING PROTEIN 4"/>
    <property type="match status" value="1"/>
</dbReference>
<accession>A0A139A0G1</accession>
<evidence type="ECO:0000256" key="2">
    <source>
        <dbReference type="ARBA" id="ARBA00022737"/>
    </source>
</evidence>